<dbReference type="InterPro" id="IPR009945">
    <property type="entry name" value="ATPase_inh_sub_z"/>
</dbReference>
<comment type="caution">
    <text evidence="1">The sequence shown here is derived from an EMBL/GenBank/DDBJ whole genome shotgun (WGS) entry which is preliminary data.</text>
</comment>
<dbReference type="Pfam" id="PF07345">
    <property type="entry name" value="ATPaseInh_sub_z"/>
    <property type="match status" value="1"/>
</dbReference>
<accession>A0ABS6INS1</accession>
<dbReference type="Proteomes" id="UP000727907">
    <property type="component" value="Unassembled WGS sequence"/>
</dbReference>
<name>A0ABS6INS1_9HYPH</name>
<reference evidence="1 2" key="1">
    <citation type="submission" date="2021-06" db="EMBL/GenBank/DDBJ databases">
        <authorList>
            <person name="Lee D.H."/>
        </authorList>
    </citation>
    <scope>NUCLEOTIDE SEQUENCE [LARGE SCALE GENOMIC DNA]</scope>
    <source>
        <strain evidence="1 2">MMS21-HV4-11</strain>
    </source>
</reference>
<gene>
    <name evidence="1" type="ORF">KQ910_13890</name>
</gene>
<dbReference type="RefSeq" id="WP_216961132.1">
    <property type="nucleotide sequence ID" value="NZ_JAHOPB010000001.1"/>
</dbReference>
<protein>
    <submittedName>
        <fullName evidence="1">DUF1476 domain-containing protein</fullName>
    </submittedName>
</protein>
<dbReference type="PIRSF" id="PIRSF031780">
    <property type="entry name" value="UCP031780"/>
    <property type="match status" value="1"/>
</dbReference>
<dbReference type="EMBL" id="JAHOPB010000001">
    <property type="protein sequence ID" value="MBU8874863.1"/>
    <property type="molecule type" value="Genomic_DNA"/>
</dbReference>
<evidence type="ECO:0000313" key="2">
    <source>
        <dbReference type="Proteomes" id="UP000727907"/>
    </source>
</evidence>
<keyword evidence="2" id="KW-1185">Reference proteome</keyword>
<evidence type="ECO:0000313" key="1">
    <source>
        <dbReference type="EMBL" id="MBU8874863.1"/>
    </source>
</evidence>
<organism evidence="1 2">
    <name type="scientific">Reyranella humidisoli</name>
    <dbReference type="NCBI Taxonomy" id="2849149"/>
    <lineage>
        <taxon>Bacteria</taxon>
        <taxon>Pseudomonadati</taxon>
        <taxon>Pseudomonadota</taxon>
        <taxon>Alphaproteobacteria</taxon>
        <taxon>Hyphomicrobiales</taxon>
        <taxon>Reyranellaceae</taxon>
        <taxon>Reyranella</taxon>
    </lineage>
</organism>
<proteinExistence type="predicted"/>
<sequence>MTTFDDREKAFEAKYEHDEGLKFKVSARRNKLLGLWAAGLLGKTGADAEAYAKEVVMADFEKPGDSDVMQKLVQDLAAAGKPMEEHTIRKQSEHLAMEAKKQIMSEVR</sequence>